<comment type="caution">
    <text evidence="4">The sequence shown here is derived from an EMBL/GenBank/DDBJ whole genome shotgun (WGS) entry which is preliminary data.</text>
</comment>
<dbReference type="SUPFAM" id="SSF53474">
    <property type="entry name" value="alpha/beta-Hydrolases"/>
    <property type="match status" value="1"/>
</dbReference>
<dbReference type="PROSITE" id="PS01173">
    <property type="entry name" value="LIPASE_GDXG_HIS"/>
    <property type="match status" value="1"/>
</dbReference>
<evidence type="ECO:0000313" key="5">
    <source>
        <dbReference type="Proteomes" id="UP000660885"/>
    </source>
</evidence>
<dbReference type="Proteomes" id="UP000660885">
    <property type="component" value="Unassembled WGS sequence"/>
</dbReference>
<name>A0ABS1U3M1_9PROT</name>
<sequence>MSRHRRRRPMDPRLDPEMLAFNRMMEERATALPPIRLELPFDRPRALTEALNAPLSAGGPALAVGEDRWLPVRGRRIQCRVHLPAGPGPHPVLLYLHGGGWVWNSIDTHDRLMREYAAAACCAVIGPDYALSPEAVFPQALEECEGVLRWVAAEGAAWGLDAARIVVGGDSAGANLAMGVALSLRDGGVPVPLRGLLLNYGVFDSRLDRPSYHAFATGYGLTEERMGFYWNAYAPRPADRLNPLAAPLRAKLAGLPPCLLHIAELDILADENHAMAEALRAAGVALEAQLFPGTVHGFLRALGHVGAADRSVVAAGAWLRARFGEG</sequence>
<dbReference type="PANTHER" id="PTHR48081">
    <property type="entry name" value="AB HYDROLASE SUPERFAMILY PROTEIN C4A8.06C"/>
    <property type="match status" value="1"/>
</dbReference>
<organism evidence="4 5">
    <name type="scientific">Belnapia arida</name>
    <dbReference type="NCBI Taxonomy" id="2804533"/>
    <lineage>
        <taxon>Bacteria</taxon>
        <taxon>Pseudomonadati</taxon>
        <taxon>Pseudomonadota</taxon>
        <taxon>Alphaproteobacteria</taxon>
        <taxon>Acetobacterales</taxon>
        <taxon>Roseomonadaceae</taxon>
        <taxon>Belnapia</taxon>
    </lineage>
</organism>
<gene>
    <name evidence="4" type="ORF">JMJ56_14675</name>
</gene>
<dbReference type="InterPro" id="IPR029058">
    <property type="entry name" value="AB_hydrolase_fold"/>
</dbReference>
<evidence type="ECO:0000256" key="2">
    <source>
        <dbReference type="ARBA" id="ARBA00022801"/>
    </source>
</evidence>
<proteinExistence type="inferred from homology"/>
<keyword evidence="2 4" id="KW-0378">Hydrolase</keyword>
<reference evidence="4 5" key="1">
    <citation type="submission" date="2021-01" db="EMBL/GenBank/DDBJ databases">
        <title>Belnapia mucosa sp. nov. and Belnapia arida sp. nov., isolated from the Tabernas Desert (Almeria, Spain).</title>
        <authorList>
            <person name="Molina-Menor E."/>
            <person name="Vidal-Verdu A."/>
            <person name="Calonge A."/>
            <person name="Satari L."/>
            <person name="Pereto J."/>
            <person name="Porcar M."/>
        </authorList>
    </citation>
    <scope>NUCLEOTIDE SEQUENCE [LARGE SCALE GENOMIC DNA]</scope>
    <source>
        <strain evidence="4 5">T18</strain>
    </source>
</reference>
<dbReference type="InterPro" id="IPR002168">
    <property type="entry name" value="Lipase_GDXG_HIS_AS"/>
</dbReference>
<accession>A0ABS1U3M1</accession>
<feature type="domain" description="Alpha/beta hydrolase fold-3" evidence="3">
    <location>
        <begin position="93"/>
        <end position="299"/>
    </location>
</feature>
<dbReference type="GO" id="GO:0016787">
    <property type="term" value="F:hydrolase activity"/>
    <property type="evidence" value="ECO:0007669"/>
    <property type="project" value="UniProtKB-KW"/>
</dbReference>
<evidence type="ECO:0000256" key="1">
    <source>
        <dbReference type="ARBA" id="ARBA00010515"/>
    </source>
</evidence>
<dbReference type="InterPro" id="IPR013094">
    <property type="entry name" value="AB_hydrolase_3"/>
</dbReference>
<keyword evidence="5" id="KW-1185">Reference proteome</keyword>
<evidence type="ECO:0000259" key="3">
    <source>
        <dbReference type="Pfam" id="PF07859"/>
    </source>
</evidence>
<evidence type="ECO:0000313" key="4">
    <source>
        <dbReference type="EMBL" id="MBL6079261.1"/>
    </source>
</evidence>
<dbReference type="EMBL" id="JAETWB010000006">
    <property type="protein sequence ID" value="MBL6079261.1"/>
    <property type="molecule type" value="Genomic_DNA"/>
</dbReference>
<dbReference type="InterPro" id="IPR050300">
    <property type="entry name" value="GDXG_lipolytic_enzyme"/>
</dbReference>
<comment type="similarity">
    <text evidence="1">Belongs to the 'GDXG' lipolytic enzyme family.</text>
</comment>
<dbReference type="Gene3D" id="3.40.50.1820">
    <property type="entry name" value="alpha/beta hydrolase"/>
    <property type="match status" value="1"/>
</dbReference>
<protein>
    <submittedName>
        <fullName evidence="4">Alpha/beta hydrolase</fullName>
    </submittedName>
</protein>
<dbReference type="Pfam" id="PF07859">
    <property type="entry name" value="Abhydrolase_3"/>
    <property type="match status" value="1"/>
</dbReference>
<dbReference type="PANTHER" id="PTHR48081:SF8">
    <property type="entry name" value="ALPHA_BETA HYDROLASE FOLD-3 DOMAIN-CONTAINING PROTEIN-RELATED"/>
    <property type="match status" value="1"/>
</dbReference>